<feature type="region of interest" description="Disordered" evidence="1">
    <location>
        <begin position="1"/>
        <end position="35"/>
    </location>
</feature>
<dbReference type="EMBL" id="JACSDZ010000009">
    <property type="protein sequence ID" value="KAF7396016.1"/>
    <property type="molecule type" value="Genomic_DNA"/>
</dbReference>
<evidence type="ECO:0000256" key="1">
    <source>
        <dbReference type="SAM" id="MobiDB-lite"/>
    </source>
</evidence>
<name>A0A834K2G3_VESGE</name>
<evidence type="ECO:0000313" key="2">
    <source>
        <dbReference type="EMBL" id="KAF7396016.1"/>
    </source>
</evidence>
<proteinExistence type="predicted"/>
<organism evidence="2 3">
    <name type="scientific">Vespula germanica</name>
    <name type="common">German yellow jacket</name>
    <name type="synonym">Paravespula germanica</name>
    <dbReference type="NCBI Taxonomy" id="30212"/>
    <lineage>
        <taxon>Eukaryota</taxon>
        <taxon>Metazoa</taxon>
        <taxon>Ecdysozoa</taxon>
        <taxon>Arthropoda</taxon>
        <taxon>Hexapoda</taxon>
        <taxon>Insecta</taxon>
        <taxon>Pterygota</taxon>
        <taxon>Neoptera</taxon>
        <taxon>Endopterygota</taxon>
        <taxon>Hymenoptera</taxon>
        <taxon>Apocrita</taxon>
        <taxon>Aculeata</taxon>
        <taxon>Vespoidea</taxon>
        <taxon>Vespidae</taxon>
        <taxon>Vespinae</taxon>
        <taxon>Vespula</taxon>
    </lineage>
</organism>
<evidence type="ECO:0000313" key="3">
    <source>
        <dbReference type="Proteomes" id="UP000617340"/>
    </source>
</evidence>
<accession>A0A834K2G3</accession>
<dbReference type="AlphaFoldDB" id="A0A834K2G3"/>
<dbReference type="Proteomes" id="UP000617340">
    <property type="component" value="Unassembled WGS sequence"/>
</dbReference>
<comment type="caution">
    <text evidence="2">The sequence shown here is derived from an EMBL/GenBank/DDBJ whole genome shotgun (WGS) entry which is preliminary data.</text>
</comment>
<protein>
    <submittedName>
        <fullName evidence="2">Uncharacterized protein</fullName>
    </submittedName>
</protein>
<gene>
    <name evidence="2" type="ORF">HZH68_010066</name>
</gene>
<reference evidence="2" key="1">
    <citation type="journal article" date="2020" name="G3 (Bethesda)">
        <title>High-Quality Assemblies for Three Invasive Social Wasps from the &lt;i&gt;Vespula&lt;/i&gt; Genus.</title>
        <authorList>
            <person name="Harrop T.W.R."/>
            <person name="Guhlin J."/>
            <person name="McLaughlin G.M."/>
            <person name="Permina E."/>
            <person name="Stockwell P."/>
            <person name="Gilligan J."/>
            <person name="Le Lec M.F."/>
            <person name="Gruber M.A.M."/>
            <person name="Quinn O."/>
            <person name="Lovegrove M."/>
            <person name="Duncan E.J."/>
            <person name="Remnant E.J."/>
            <person name="Van Eeckhoven J."/>
            <person name="Graham B."/>
            <person name="Knapp R.A."/>
            <person name="Langford K.W."/>
            <person name="Kronenberg Z."/>
            <person name="Press M.O."/>
            <person name="Eacker S.M."/>
            <person name="Wilson-Rankin E.E."/>
            <person name="Purcell J."/>
            <person name="Lester P.J."/>
            <person name="Dearden P.K."/>
        </authorList>
    </citation>
    <scope>NUCLEOTIDE SEQUENCE</scope>
    <source>
        <strain evidence="2">Linc-1</strain>
    </source>
</reference>
<sequence length="126" mass="13702">MHRPANNPSIGVVGDDDHVGGGRRSRGPRNTSYDFTSSLYHDEEIETDLWDSSPSPVSLVPEVLDFVTVRFLRERGLDSARCRSLATSSYLPIICPIPVDDFSLATGLQLANSRSTNSAGLPVTNL</sequence>
<keyword evidence="3" id="KW-1185">Reference proteome</keyword>